<dbReference type="EMBL" id="FODF01000010">
    <property type="protein sequence ID" value="SEN73910.1"/>
    <property type="molecule type" value="Genomic_DNA"/>
</dbReference>
<dbReference type="AlphaFoldDB" id="A0A1H8IYT5"/>
<feature type="transmembrane region" description="Helical" evidence="1">
    <location>
        <begin position="43"/>
        <end position="67"/>
    </location>
</feature>
<gene>
    <name evidence="2" type="ORF">SAMN05216454_11024</name>
</gene>
<keyword evidence="1" id="KW-1133">Transmembrane helix</keyword>
<evidence type="ECO:0000313" key="3">
    <source>
        <dbReference type="Proteomes" id="UP000199512"/>
    </source>
</evidence>
<organism evidence="2 3">
    <name type="scientific">Peptostreptococcus russellii</name>
    <dbReference type="NCBI Taxonomy" id="215200"/>
    <lineage>
        <taxon>Bacteria</taxon>
        <taxon>Bacillati</taxon>
        <taxon>Bacillota</taxon>
        <taxon>Clostridia</taxon>
        <taxon>Peptostreptococcales</taxon>
        <taxon>Peptostreptococcaceae</taxon>
        <taxon>Peptostreptococcus</taxon>
    </lineage>
</organism>
<evidence type="ECO:0000313" key="2">
    <source>
        <dbReference type="EMBL" id="SEN73910.1"/>
    </source>
</evidence>
<keyword evidence="1" id="KW-0472">Membrane</keyword>
<evidence type="ECO:0000256" key="1">
    <source>
        <dbReference type="SAM" id="Phobius"/>
    </source>
</evidence>
<sequence length="78" mass="8880">MIINNVNALQIFLVTFLAMSLNVVLPTILFIKAKSASKDKKSFIKNLIFFVIIPELIFLLLSIYGVYKVVMINLSKLF</sequence>
<accession>A0A1H8IYT5</accession>
<protein>
    <submittedName>
        <fullName evidence="2">Uncharacterized protein</fullName>
    </submittedName>
</protein>
<name>A0A1H8IYT5_9FIRM</name>
<feature type="transmembrane region" description="Helical" evidence="1">
    <location>
        <begin position="6"/>
        <end position="31"/>
    </location>
</feature>
<dbReference type="Proteomes" id="UP000199512">
    <property type="component" value="Unassembled WGS sequence"/>
</dbReference>
<keyword evidence="1" id="KW-0812">Transmembrane</keyword>
<proteinExistence type="predicted"/>
<dbReference type="RefSeq" id="WP_091975779.1">
    <property type="nucleotide sequence ID" value="NZ_CAUWDX010000019.1"/>
</dbReference>
<keyword evidence="3" id="KW-1185">Reference proteome</keyword>
<reference evidence="2 3" key="1">
    <citation type="submission" date="2016-10" db="EMBL/GenBank/DDBJ databases">
        <authorList>
            <person name="de Groot N.N."/>
        </authorList>
    </citation>
    <scope>NUCLEOTIDE SEQUENCE [LARGE SCALE GENOMIC DNA]</scope>
    <source>
        <strain evidence="2 3">Calf135</strain>
    </source>
</reference>